<proteinExistence type="predicted"/>
<dbReference type="Pfam" id="PF13966">
    <property type="entry name" value="zf-RVT"/>
    <property type="match status" value="1"/>
</dbReference>
<evidence type="ECO:0000313" key="3">
    <source>
        <dbReference type="Proteomes" id="UP000288805"/>
    </source>
</evidence>
<organism evidence="2 3">
    <name type="scientific">Vitis vinifera</name>
    <name type="common">Grape</name>
    <dbReference type="NCBI Taxonomy" id="29760"/>
    <lineage>
        <taxon>Eukaryota</taxon>
        <taxon>Viridiplantae</taxon>
        <taxon>Streptophyta</taxon>
        <taxon>Embryophyta</taxon>
        <taxon>Tracheophyta</taxon>
        <taxon>Spermatophyta</taxon>
        <taxon>Magnoliopsida</taxon>
        <taxon>eudicotyledons</taxon>
        <taxon>Gunneridae</taxon>
        <taxon>Pentapetalae</taxon>
        <taxon>rosids</taxon>
        <taxon>Vitales</taxon>
        <taxon>Vitaceae</taxon>
        <taxon>Viteae</taxon>
        <taxon>Vitis</taxon>
    </lineage>
</organism>
<dbReference type="Proteomes" id="UP000288805">
    <property type="component" value="Unassembled WGS sequence"/>
</dbReference>
<sequence length="231" mass="25900">MAVHRNATVEEMWDHNFGQGGWNLSFLKDFNDWELDMVGDLLHVLRGHRPSLEEDSVSWKGGRNDQFRVKEAYSLLANPIDTVFPKSCIWVDRVPTKVAFFARKATWGKVLTLNRLQKRGWQLPNCCFLCGCEEKSVNHILIHCIVVRVLWDIVLGLLGVKGVGKKDEGNVMLESNNNPEEGTALVVSKPHGAEGTVVAVTANAGNLGRSEVESIKTPNKETDLTLNNFRY</sequence>
<name>A0A438HL29_VITVI</name>
<evidence type="ECO:0000259" key="1">
    <source>
        <dbReference type="Pfam" id="PF13966"/>
    </source>
</evidence>
<dbReference type="EMBL" id="QGNW01000207">
    <property type="protein sequence ID" value="RVW85151.1"/>
    <property type="molecule type" value="Genomic_DNA"/>
</dbReference>
<evidence type="ECO:0000313" key="2">
    <source>
        <dbReference type="EMBL" id="RVW85151.1"/>
    </source>
</evidence>
<accession>A0A438HL29</accession>
<comment type="caution">
    <text evidence="2">The sequence shown here is derived from an EMBL/GenBank/DDBJ whole genome shotgun (WGS) entry which is preliminary data.</text>
</comment>
<dbReference type="InterPro" id="IPR026960">
    <property type="entry name" value="RVT-Znf"/>
</dbReference>
<feature type="domain" description="Reverse transcriptase zinc-binding" evidence="1">
    <location>
        <begin position="67"/>
        <end position="151"/>
    </location>
</feature>
<gene>
    <name evidence="2" type="ORF">CK203_032899</name>
</gene>
<dbReference type="AlphaFoldDB" id="A0A438HL29"/>
<protein>
    <recommendedName>
        <fullName evidence="1">Reverse transcriptase zinc-binding domain-containing protein</fullName>
    </recommendedName>
</protein>
<reference evidence="2 3" key="1">
    <citation type="journal article" date="2018" name="PLoS Genet.">
        <title>Population sequencing reveals clonal diversity and ancestral inbreeding in the grapevine cultivar Chardonnay.</title>
        <authorList>
            <person name="Roach M.J."/>
            <person name="Johnson D.L."/>
            <person name="Bohlmann J."/>
            <person name="van Vuuren H.J."/>
            <person name="Jones S.J."/>
            <person name="Pretorius I.S."/>
            <person name="Schmidt S.A."/>
            <person name="Borneman A.R."/>
        </authorList>
    </citation>
    <scope>NUCLEOTIDE SEQUENCE [LARGE SCALE GENOMIC DNA]</scope>
    <source>
        <strain evidence="3">cv. Chardonnay</strain>
        <tissue evidence="2">Leaf</tissue>
    </source>
</reference>